<keyword evidence="2" id="KW-1185">Reference proteome</keyword>
<protein>
    <submittedName>
        <fullName evidence="1">Uncharacterized protein</fullName>
    </submittedName>
</protein>
<accession>A0ABX5K769</accession>
<feature type="non-terminal residue" evidence="1">
    <location>
        <position position="1"/>
    </location>
</feature>
<evidence type="ECO:0000313" key="2">
    <source>
        <dbReference type="Proteomes" id="UP000245712"/>
    </source>
</evidence>
<dbReference type="EMBL" id="QEOB01000041">
    <property type="protein sequence ID" value="PVX61289.1"/>
    <property type="molecule type" value="Genomic_DNA"/>
</dbReference>
<gene>
    <name evidence="1" type="ORF">C7402_1411</name>
</gene>
<reference evidence="1 2" key="1">
    <citation type="submission" date="2018-05" db="EMBL/GenBank/DDBJ databases">
        <title>Genomic Encyclopedia of Type Strains, Phase IV (KMG-V): Genome sequencing to study the core and pangenomes of soil and plant-associated prokaryotes.</title>
        <authorList>
            <person name="Whitman W."/>
        </authorList>
    </citation>
    <scope>NUCLEOTIDE SEQUENCE [LARGE SCALE GENOMIC DNA]</scope>
    <source>
        <strain evidence="1 2">SCZa-39</strain>
    </source>
</reference>
<comment type="caution">
    <text evidence="1">The sequence shown here is derived from an EMBL/GenBank/DDBJ whole genome shotgun (WGS) entry which is preliminary data.</text>
</comment>
<dbReference type="Proteomes" id="UP000245712">
    <property type="component" value="Unassembled WGS sequence"/>
</dbReference>
<evidence type="ECO:0000313" key="1">
    <source>
        <dbReference type="EMBL" id="PVX61289.1"/>
    </source>
</evidence>
<name>A0ABX5K769_9BURK</name>
<sequence>WEETKTNAVIIGAPVTLAAPTPTVAANAAAPSEDAYVAQRMTETLAEVYATIIGDDARPEDEALNAIERVKKAAQVLRLEVDLYRAHSEELATTKRLFLAAAADLGAINEALGLDPEDGGAEPIIEAIEELKARTAAQPDEPMSDAEREQFLRMEEQFADCNETDVDHSLLLKWVADGLLDCTHFEITDKGREAIKAASQGAKQ</sequence>
<proteinExistence type="predicted"/>
<organism evidence="1 2">
    <name type="scientific">Paraburkholderia unamae</name>
    <dbReference type="NCBI Taxonomy" id="219649"/>
    <lineage>
        <taxon>Bacteria</taxon>
        <taxon>Pseudomonadati</taxon>
        <taxon>Pseudomonadota</taxon>
        <taxon>Betaproteobacteria</taxon>
        <taxon>Burkholderiales</taxon>
        <taxon>Burkholderiaceae</taxon>
        <taxon>Paraburkholderia</taxon>
    </lineage>
</organism>